<dbReference type="PROSITE" id="PS51186">
    <property type="entry name" value="GNAT"/>
    <property type="match status" value="1"/>
</dbReference>
<comment type="caution">
    <text evidence="4">The sequence shown here is derived from an EMBL/GenBank/DDBJ whole genome shotgun (WGS) entry which is preliminary data.</text>
</comment>
<protein>
    <submittedName>
        <fullName evidence="4">GNAT family acetyltransferase</fullName>
    </submittedName>
</protein>
<dbReference type="Gene3D" id="3.40.630.30">
    <property type="match status" value="1"/>
</dbReference>
<dbReference type="EMBL" id="LJJC01000004">
    <property type="protein sequence ID" value="KQL52399.1"/>
    <property type="molecule type" value="Genomic_DNA"/>
</dbReference>
<name>A0A0Q3WP19_9BACI</name>
<dbReference type="GO" id="GO:0016747">
    <property type="term" value="F:acyltransferase activity, transferring groups other than amino-acyl groups"/>
    <property type="evidence" value="ECO:0007669"/>
    <property type="project" value="InterPro"/>
</dbReference>
<sequence length="195" mass="22837">MKIRPYQIEDEQGWVRCRVLSFLDTAYFDNVLKEKEIYENPAMELVAEEEGQIVGLIDIEYEIKERTVCSRGTGLGGMIWHIAVHPDFRREGIGTKLLNEAERIAKNKGLNRLEAWTRDDEWVNKWYVKNGFTKVESYLHVYIDGGNDLKETIKSEMPNLFPVQAFAHYVGEDVELVKKKFNRVHECVCYEKMLE</sequence>
<dbReference type="STRING" id="157838.AN964_01790"/>
<reference evidence="4 5" key="1">
    <citation type="submission" date="2015-09" db="EMBL/GenBank/DDBJ databases">
        <title>Genome sequencing project for genomic taxonomy and phylogenomics of Bacillus-like bacteria.</title>
        <authorList>
            <person name="Liu B."/>
            <person name="Wang J."/>
            <person name="Zhu Y."/>
            <person name="Liu G."/>
            <person name="Chen Q."/>
            <person name="Chen Z."/>
            <person name="Lan J."/>
            <person name="Che J."/>
            <person name="Ge C."/>
            <person name="Shi H."/>
            <person name="Pan Z."/>
            <person name="Liu X."/>
        </authorList>
    </citation>
    <scope>NUCLEOTIDE SEQUENCE [LARGE SCALE GENOMIC DNA]</scope>
    <source>
        <strain evidence="4 5">LMG 18435</strain>
    </source>
</reference>
<dbReference type="InterPro" id="IPR000182">
    <property type="entry name" value="GNAT_dom"/>
</dbReference>
<dbReference type="CDD" id="cd04301">
    <property type="entry name" value="NAT_SF"/>
    <property type="match status" value="1"/>
</dbReference>
<dbReference type="PANTHER" id="PTHR42919">
    <property type="entry name" value="N-ALPHA-ACETYLTRANSFERASE"/>
    <property type="match status" value="1"/>
</dbReference>
<dbReference type="Pfam" id="PF00583">
    <property type="entry name" value="Acetyltransf_1"/>
    <property type="match status" value="1"/>
</dbReference>
<organism evidence="4 5">
    <name type="scientific">Heyndrickxia shackletonii</name>
    <dbReference type="NCBI Taxonomy" id="157838"/>
    <lineage>
        <taxon>Bacteria</taxon>
        <taxon>Bacillati</taxon>
        <taxon>Bacillota</taxon>
        <taxon>Bacilli</taxon>
        <taxon>Bacillales</taxon>
        <taxon>Bacillaceae</taxon>
        <taxon>Heyndrickxia</taxon>
    </lineage>
</organism>
<keyword evidence="1 4" id="KW-0808">Transferase</keyword>
<feature type="domain" description="N-acetyltransferase" evidence="3">
    <location>
        <begin position="1"/>
        <end position="154"/>
    </location>
</feature>
<dbReference type="InterPro" id="IPR051556">
    <property type="entry name" value="N-term/lysine_N-AcTrnsfr"/>
</dbReference>
<evidence type="ECO:0000259" key="3">
    <source>
        <dbReference type="PROSITE" id="PS51186"/>
    </source>
</evidence>
<dbReference type="InterPro" id="IPR016181">
    <property type="entry name" value="Acyl_CoA_acyltransferase"/>
</dbReference>
<accession>A0A0Q3WP19</accession>
<evidence type="ECO:0000256" key="2">
    <source>
        <dbReference type="ARBA" id="ARBA00023315"/>
    </source>
</evidence>
<proteinExistence type="predicted"/>
<dbReference type="AlphaFoldDB" id="A0A0Q3WP19"/>
<dbReference type="SUPFAM" id="SSF55729">
    <property type="entry name" value="Acyl-CoA N-acyltransferases (Nat)"/>
    <property type="match status" value="1"/>
</dbReference>
<keyword evidence="2" id="KW-0012">Acyltransferase</keyword>
<dbReference type="OrthoDB" id="1821130at2"/>
<gene>
    <name evidence="4" type="ORF">AN964_01790</name>
</gene>
<dbReference type="RefSeq" id="WP_055738080.1">
    <property type="nucleotide sequence ID" value="NZ_JAAIWL010000007.1"/>
</dbReference>
<keyword evidence="5" id="KW-1185">Reference proteome</keyword>
<dbReference type="Proteomes" id="UP000051888">
    <property type="component" value="Unassembled WGS sequence"/>
</dbReference>
<evidence type="ECO:0000313" key="5">
    <source>
        <dbReference type="Proteomes" id="UP000051888"/>
    </source>
</evidence>
<evidence type="ECO:0000313" key="4">
    <source>
        <dbReference type="EMBL" id="KQL52399.1"/>
    </source>
</evidence>
<dbReference type="PANTHER" id="PTHR42919:SF8">
    <property type="entry name" value="N-ALPHA-ACETYLTRANSFERASE 50"/>
    <property type="match status" value="1"/>
</dbReference>
<dbReference type="PATRIC" id="fig|157838.3.peg.396"/>
<evidence type="ECO:0000256" key="1">
    <source>
        <dbReference type="ARBA" id="ARBA00022679"/>
    </source>
</evidence>